<evidence type="ECO:0000256" key="1">
    <source>
        <dbReference type="SAM" id="MobiDB-lite"/>
    </source>
</evidence>
<keyword evidence="2" id="KW-1133">Transmembrane helix</keyword>
<dbReference type="PANTHER" id="PTHR28060">
    <property type="entry name" value="ATP SYNTHASE SUBUNIT J, MITOCHONDRIAL"/>
    <property type="match status" value="1"/>
</dbReference>
<gene>
    <name evidence="3" type="ORF">BCR37DRAFT_395144</name>
</gene>
<dbReference type="Pfam" id="PF04911">
    <property type="entry name" value="ATP-synt_J"/>
    <property type="match status" value="1"/>
</dbReference>
<dbReference type="AlphaFoldDB" id="A0A1Y2EY88"/>
<dbReference type="Proteomes" id="UP000193685">
    <property type="component" value="Unassembled WGS sequence"/>
</dbReference>
<keyword evidence="4" id="KW-1185">Reference proteome</keyword>
<comment type="caution">
    <text evidence="3">The sequence shown here is derived from an EMBL/GenBank/DDBJ whole genome shotgun (WGS) entry which is preliminary data.</text>
</comment>
<keyword evidence="2" id="KW-0472">Membrane</keyword>
<dbReference type="GO" id="GO:0046933">
    <property type="term" value="F:proton-transporting ATP synthase activity, rotational mechanism"/>
    <property type="evidence" value="ECO:0007669"/>
    <property type="project" value="TreeGrafter"/>
</dbReference>
<sequence>MTFLGMRKYPTPVNGPMMPFYIGGVVMFFAINSLATTMMDSPAYANDPKNPKFKATGGKKADH</sequence>
<reference evidence="3 4" key="1">
    <citation type="submission" date="2016-07" db="EMBL/GenBank/DDBJ databases">
        <title>Pervasive Adenine N6-methylation of Active Genes in Fungi.</title>
        <authorList>
            <consortium name="DOE Joint Genome Institute"/>
            <person name="Mondo S.J."/>
            <person name="Dannebaum R.O."/>
            <person name="Kuo R.C."/>
            <person name="Labutti K."/>
            <person name="Haridas S."/>
            <person name="Kuo A."/>
            <person name="Salamov A."/>
            <person name="Ahrendt S.R."/>
            <person name="Lipzen A."/>
            <person name="Sullivan W."/>
            <person name="Andreopoulos W.B."/>
            <person name="Clum A."/>
            <person name="Lindquist E."/>
            <person name="Daum C."/>
            <person name="Ramamoorthy G.K."/>
            <person name="Gryganskyi A."/>
            <person name="Culley D."/>
            <person name="Magnuson J.K."/>
            <person name="James T.Y."/>
            <person name="O'Malley M.A."/>
            <person name="Stajich J.E."/>
            <person name="Spatafora J.W."/>
            <person name="Visel A."/>
            <person name="Grigoriev I.V."/>
        </authorList>
    </citation>
    <scope>NUCLEOTIDE SEQUENCE [LARGE SCALE GENOMIC DNA]</scope>
    <source>
        <strain evidence="3 4">12-1054</strain>
    </source>
</reference>
<accession>A0A1Y2EY88</accession>
<evidence type="ECO:0000313" key="4">
    <source>
        <dbReference type="Proteomes" id="UP000193685"/>
    </source>
</evidence>
<dbReference type="OMA" id="KPMWPFY"/>
<keyword evidence="2" id="KW-0812">Transmembrane</keyword>
<organism evidence="3 4">
    <name type="scientific">Protomyces lactucae-debilis</name>
    <dbReference type="NCBI Taxonomy" id="2754530"/>
    <lineage>
        <taxon>Eukaryota</taxon>
        <taxon>Fungi</taxon>
        <taxon>Dikarya</taxon>
        <taxon>Ascomycota</taxon>
        <taxon>Taphrinomycotina</taxon>
        <taxon>Taphrinomycetes</taxon>
        <taxon>Taphrinales</taxon>
        <taxon>Protomycetaceae</taxon>
        <taxon>Protomyces</taxon>
    </lineage>
</organism>
<dbReference type="InterPro" id="IPR006995">
    <property type="entry name" value="ATP_synth_F0_jsu"/>
</dbReference>
<feature type="transmembrane region" description="Helical" evidence="2">
    <location>
        <begin position="20"/>
        <end position="39"/>
    </location>
</feature>
<dbReference type="EMBL" id="MCFI01000022">
    <property type="protein sequence ID" value="ORY76591.1"/>
    <property type="molecule type" value="Genomic_DNA"/>
</dbReference>
<evidence type="ECO:0000256" key="2">
    <source>
        <dbReference type="SAM" id="Phobius"/>
    </source>
</evidence>
<dbReference type="RefSeq" id="XP_040722671.1">
    <property type="nucleotide sequence ID" value="XM_040871583.1"/>
</dbReference>
<dbReference type="GeneID" id="63788182"/>
<protein>
    <submittedName>
        <fullName evidence="3">ATPase, F0 complex, subunit J</fullName>
    </submittedName>
</protein>
<name>A0A1Y2EY88_PROLT</name>
<dbReference type="PANTHER" id="PTHR28060:SF1">
    <property type="entry name" value="ATP SYNTHASE SUBUNIT J, MITOCHONDRIAL"/>
    <property type="match status" value="1"/>
</dbReference>
<feature type="region of interest" description="Disordered" evidence="1">
    <location>
        <begin position="42"/>
        <end position="63"/>
    </location>
</feature>
<evidence type="ECO:0000313" key="3">
    <source>
        <dbReference type="EMBL" id="ORY76591.1"/>
    </source>
</evidence>
<dbReference type="OrthoDB" id="5520611at2759"/>
<dbReference type="GO" id="GO:0045259">
    <property type="term" value="C:proton-transporting ATP synthase complex"/>
    <property type="evidence" value="ECO:0007669"/>
    <property type="project" value="InterPro"/>
</dbReference>
<proteinExistence type="predicted"/>